<organism evidence="4 5">
    <name type="scientific">Halalkaliarchaeum desulfuricum</name>
    <dbReference type="NCBI Taxonomy" id="2055893"/>
    <lineage>
        <taxon>Archaea</taxon>
        <taxon>Methanobacteriati</taxon>
        <taxon>Methanobacteriota</taxon>
        <taxon>Stenosarchaea group</taxon>
        <taxon>Halobacteria</taxon>
        <taxon>Halobacteriales</taxon>
        <taxon>Haloferacaceae</taxon>
        <taxon>Halalkaliarchaeum</taxon>
    </lineage>
</organism>
<dbReference type="OrthoDB" id="148042at2157"/>
<name>A0A343TFT7_9EURY</name>
<keyword evidence="5" id="KW-1185">Reference proteome</keyword>
<evidence type="ECO:0000313" key="5">
    <source>
        <dbReference type="Proteomes" id="UP000263012"/>
    </source>
</evidence>
<reference evidence="5" key="1">
    <citation type="submission" date="2017-11" db="EMBL/GenBank/DDBJ databases">
        <title>Phenotypic and genomic properties of facultatively anaerobic sulfur-reducing natronoarchaea from hypersaline soda lakes.</title>
        <authorList>
            <person name="Sorokin D.Y."/>
            <person name="Kublanov I.V."/>
            <person name="Roman P."/>
            <person name="Sinninghe Damste J.S."/>
            <person name="Golyshin P.N."/>
            <person name="Rojo D."/>
            <person name="Ciordia S."/>
            <person name="Mena M.D.C."/>
            <person name="Ferrer M."/>
            <person name="Messina E."/>
            <person name="Smedile F."/>
            <person name="La Spada G."/>
            <person name="La Cono V."/>
            <person name="Yakimov M.M."/>
        </authorList>
    </citation>
    <scope>NUCLEOTIDE SEQUENCE [LARGE SCALE GENOMIC DNA]</scope>
    <source>
        <strain evidence="5">AArc-Sl</strain>
    </source>
</reference>
<dbReference type="Pfam" id="PF23960">
    <property type="entry name" value="DUF7289"/>
    <property type="match status" value="1"/>
</dbReference>
<proteinExistence type="predicted"/>
<dbReference type="Pfam" id="PF23985">
    <property type="entry name" value="DUF7308"/>
    <property type="match status" value="1"/>
</dbReference>
<dbReference type="RefSeq" id="WP_119814043.1">
    <property type="nucleotide sequence ID" value="NZ_CP025066.1"/>
</dbReference>
<evidence type="ECO:0000256" key="2">
    <source>
        <dbReference type="SAM" id="Phobius"/>
    </source>
</evidence>
<feature type="region of interest" description="Disordered" evidence="1">
    <location>
        <begin position="390"/>
        <end position="418"/>
    </location>
</feature>
<keyword evidence="2" id="KW-1133">Transmembrane helix</keyword>
<evidence type="ECO:0000259" key="3">
    <source>
        <dbReference type="Pfam" id="PF23985"/>
    </source>
</evidence>
<keyword evidence="2" id="KW-0472">Membrane</keyword>
<protein>
    <recommendedName>
        <fullName evidence="3">DUF7308 domain-containing protein</fullName>
    </recommendedName>
</protein>
<dbReference type="GeneID" id="37876639"/>
<evidence type="ECO:0000313" key="4">
    <source>
        <dbReference type="EMBL" id="AUX07959.1"/>
    </source>
</evidence>
<accession>A0A343TFT7</accession>
<dbReference type="Proteomes" id="UP000263012">
    <property type="component" value="Chromosome"/>
</dbReference>
<evidence type="ECO:0000256" key="1">
    <source>
        <dbReference type="SAM" id="MobiDB-lite"/>
    </source>
</evidence>
<feature type="compositionally biased region" description="Acidic residues" evidence="1">
    <location>
        <begin position="390"/>
        <end position="400"/>
    </location>
</feature>
<feature type="transmembrane region" description="Helical" evidence="2">
    <location>
        <begin position="28"/>
        <end position="52"/>
    </location>
</feature>
<dbReference type="AlphaFoldDB" id="A0A343TFT7"/>
<dbReference type="KEGG" id="hdf:AArcSl_0304"/>
<sequence>MTGEEGASTAIRSVSYERTEDRAVSETVGFVLLVGMVLFGATATVAVGSLAVGDSQNAAELQHAESAMTQFDSKASMVALGDSDRQTVRFGNMDGDLTVDETAGHMEVWHLNHTGDGHNEQIYSGSLGAVTYERSDAKVAYQGGGVWQMRNGYARMVSPPEFHYRGSTLTLPIVQVTGDATAVGSRSVRVEKDEMTRHYPTNDQNDRYDADDTQYRNPVTNGTVVVVLESEYHEAWESFFRTRTSGEILDADEVPNEIETDVNLDGDETVILELRTVGASGTFDFPHDGDKLPIRGIGDSHAIDVLEFSLQTNNLHNRWVSFYAETDEGEQFEVILDNPTQNELNDCENAEIGIEVLYRDGAGPQYYWEGSTNASTGDIEISDCDSTLEGDLMGGDELELSSDGPADRGSLDWDEDSSADTVEIVHSGGETETYEVNDGDTVTLSELVGYYFSNIGPEYDLKVDSGAGPQSNNQGFFTQMEDGSTLTIAYDGGDGYYITYLHLTENRIEVAVR</sequence>
<feature type="domain" description="DUF7308" evidence="3">
    <location>
        <begin position="293"/>
        <end position="491"/>
    </location>
</feature>
<keyword evidence="2" id="KW-0812">Transmembrane</keyword>
<dbReference type="InterPro" id="IPR055732">
    <property type="entry name" value="DUF7308"/>
</dbReference>
<dbReference type="EMBL" id="CP025066">
    <property type="protein sequence ID" value="AUX07959.1"/>
    <property type="molecule type" value="Genomic_DNA"/>
</dbReference>
<gene>
    <name evidence="4" type="ORF">AArcSl_0304</name>
</gene>
<dbReference type="InterPro" id="IPR055713">
    <property type="entry name" value="DUF7289"/>
</dbReference>